<feature type="compositionally biased region" description="Low complexity" evidence="1">
    <location>
        <begin position="397"/>
        <end position="407"/>
    </location>
</feature>
<name>A0AAF0ESN7_9BASI</name>
<feature type="region of interest" description="Disordered" evidence="1">
    <location>
        <begin position="33"/>
        <end position="80"/>
    </location>
</feature>
<proteinExistence type="predicted"/>
<organism evidence="2 3">
    <name type="scientific">Malassezia cuniculi</name>
    <dbReference type="NCBI Taxonomy" id="948313"/>
    <lineage>
        <taxon>Eukaryota</taxon>
        <taxon>Fungi</taxon>
        <taxon>Dikarya</taxon>
        <taxon>Basidiomycota</taxon>
        <taxon>Ustilaginomycotina</taxon>
        <taxon>Malasseziomycetes</taxon>
        <taxon>Malasseziales</taxon>
        <taxon>Malasseziaceae</taxon>
        <taxon>Malassezia</taxon>
    </lineage>
</organism>
<feature type="region of interest" description="Disordered" evidence="1">
    <location>
        <begin position="365"/>
        <end position="416"/>
    </location>
</feature>
<feature type="compositionally biased region" description="Basic and acidic residues" evidence="1">
    <location>
        <begin position="118"/>
        <end position="130"/>
    </location>
</feature>
<evidence type="ECO:0000313" key="2">
    <source>
        <dbReference type="EMBL" id="WFD34374.1"/>
    </source>
</evidence>
<feature type="region of interest" description="Disordered" evidence="1">
    <location>
        <begin position="109"/>
        <end position="176"/>
    </location>
</feature>
<dbReference type="EMBL" id="CP119878">
    <property type="protein sequence ID" value="WFD34374.1"/>
    <property type="molecule type" value="Genomic_DNA"/>
</dbReference>
<gene>
    <name evidence="2" type="ORF">MCUN1_001213</name>
</gene>
<feature type="compositionally biased region" description="Basic and acidic residues" evidence="1">
    <location>
        <begin position="45"/>
        <end position="54"/>
    </location>
</feature>
<reference evidence="2" key="1">
    <citation type="submission" date="2023-03" db="EMBL/GenBank/DDBJ databases">
        <title>Mating type loci evolution in Malassezia.</title>
        <authorList>
            <person name="Coelho M.A."/>
        </authorList>
    </citation>
    <scope>NUCLEOTIDE SEQUENCE</scope>
    <source>
        <strain evidence="2">CBS 11721</strain>
    </source>
</reference>
<dbReference type="Proteomes" id="UP001219933">
    <property type="component" value="Chromosome 2"/>
</dbReference>
<evidence type="ECO:0000256" key="1">
    <source>
        <dbReference type="SAM" id="MobiDB-lite"/>
    </source>
</evidence>
<sequence length="586" mass="64082">MPRPLQFDSLQDLLEQEGYQETRIVTPLLERCSNRIGDTSPPSETDTHCPEKGGQKPAAVERSALPPPLGRGTDNVFGDPQGEVRGVWSWMRGLRSTQSVDQLRHIANAQAAANAPSKPKDRPRTLRSAHDAQSASTARRSGPEAAAPRECGDSTSASTRLRKVQSVGEIRRPRRRRSQIWDASNAYRQIPHEPLPVDALERIAAVQAPHFAAPPAAPVLSLQDAVAPRNEASMRPSHLNLRRSKSEDLLARALRGNTRIECTCGLETPTHGANARWHAANCPVRENWVATTHEVVPPPPPLLTVSTPRGVSSPQQLQLLGVEFEPRDPYISSGLRGIFNMRHPRLALVRRATAASLNTLFRSDAQPSTISRGHPSSPKRRPVRRVSDSAEKRHRASAAQVAETAAAVPEKPSGSTQIHALRACVEERIRSGDATFSWDGSAETMRESFPTLSRFTAASGSSEMCDVTSLSIDQTDETDDDMTTELFESPTIQRAMTRTLHTNRQSMPALRRKPVPLVGPDAVGPVLHKSRSRVLCPRQQPPAMSLGLGLGVDCHESPASVFARRACTLEPNQTPPLPPLPRELNF</sequence>
<accession>A0AAF0ESN7</accession>
<protein>
    <submittedName>
        <fullName evidence="2">Uncharacterized protein</fullName>
    </submittedName>
</protein>
<evidence type="ECO:0000313" key="3">
    <source>
        <dbReference type="Proteomes" id="UP001219933"/>
    </source>
</evidence>
<keyword evidence="3" id="KW-1185">Reference proteome</keyword>
<dbReference type="AlphaFoldDB" id="A0AAF0ESN7"/>